<feature type="domain" description="ABC transmembrane type-1" evidence="8">
    <location>
        <begin position="24"/>
        <end position="218"/>
    </location>
</feature>
<dbReference type="Pfam" id="PF00528">
    <property type="entry name" value="BPD_transp_1"/>
    <property type="match status" value="1"/>
</dbReference>
<dbReference type="EMBL" id="BAAAYG010000003">
    <property type="protein sequence ID" value="GAA3282955.1"/>
    <property type="molecule type" value="Genomic_DNA"/>
</dbReference>
<evidence type="ECO:0000313" key="10">
    <source>
        <dbReference type="Proteomes" id="UP001501736"/>
    </source>
</evidence>
<feature type="transmembrane region" description="Helical" evidence="7">
    <location>
        <begin position="62"/>
        <end position="86"/>
    </location>
</feature>
<gene>
    <name evidence="9" type="ORF">GCM10020260_10930</name>
</gene>
<dbReference type="CDD" id="cd06261">
    <property type="entry name" value="TM_PBP2"/>
    <property type="match status" value="1"/>
</dbReference>
<feature type="transmembrane region" description="Helical" evidence="7">
    <location>
        <begin position="98"/>
        <end position="116"/>
    </location>
</feature>
<evidence type="ECO:0000256" key="1">
    <source>
        <dbReference type="ARBA" id="ARBA00004651"/>
    </source>
</evidence>
<feature type="transmembrane region" description="Helical" evidence="7">
    <location>
        <begin position="199"/>
        <end position="218"/>
    </location>
</feature>
<evidence type="ECO:0000313" key="9">
    <source>
        <dbReference type="EMBL" id="GAA3282955.1"/>
    </source>
</evidence>
<evidence type="ECO:0000259" key="8">
    <source>
        <dbReference type="PROSITE" id="PS50928"/>
    </source>
</evidence>
<dbReference type="InterPro" id="IPR035906">
    <property type="entry name" value="MetI-like_sf"/>
</dbReference>
<evidence type="ECO:0000256" key="5">
    <source>
        <dbReference type="ARBA" id="ARBA00022989"/>
    </source>
</evidence>
<dbReference type="Gene3D" id="1.10.3720.10">
    <property type="entry name" value="MetI-like"/>
    <property type="match status" value="1"/>
</dbReference>
<evidence type="ECO:0000256" key="7">
    <source>
        <dbReference type="RuleBase" id="RU363032"/>
    </source>
</evidence>
<keyword evidence="3" id="KW-1003">Cell membrane</keyword>
<keyword evidence="2 7" id="KW-0813">Transport</keyword>
<dbReference type="RefSeq" id="WP_344718978.1">
    <property type="nucleotide sequence ID" value="NZ_BAAAYG010000003.1"/>
</dbReference>
<evidence type="ECO:0000256" key="2">
    <source>
        <dbReference type="ARBA" id="ARBA00022448"/>
    </source>
</evidence>
<dbReference type="SUPFAM" id="SSF161098">
    <property type="entry name" value="MetI-like"/>
    <property type="match status" value="1"/>
</dbReference>
<name>A0ABP6RET7_9MICC</name>
<dbReference type="NCBIfam" id="NF008049">
    <property type="entry name" value="PRK10782.1"/>
    <property type="match status" value="1"/>
</dbReference>
<comment type="subcellular location">
    <subcellularLocation>
        <location evidence="1 7">Cell membrane</location>
        <topology evidence="1 7">Multi-pass membrane protein</topology>
    </subcellularLocation>
</comment>
<feature type="transmembrane region" description="Helical" evidence="7">
    <location>
        <begin position="28"/>
        <end position="50"/>
    </location>
</feature>
<protein>
    <submittedName>
        <fullName evidence="9">ABC transporter permease</fullName>
    </submittedName>
</protein>
<evidence type="ECO:0000256" key="3">
    <source>
        <dbReference type="ARBA" id="ARBA00022475"/>
    </source>
</evidence>
<proteinExistence type="inferred from homology"/>
<dbReference type="PANTHER" id="PTHR30450:SF1">
    <property type="entry name" value="D-METHIONINE TRANSPORT SYSTEM PERMEASE PROTEIN METI-RELATED"/>
    <property type="match status" value="1"/>
</dbReference>
<dbReference type="PANTHER" id="PTHR30450">
    <property type="entry name" value="ABC TRANSPORTER PERMEASE"/>
    <property type="match status" value="1"/>
</dbReference>
<accession>A0ABP6RET7</accession>
<keyword evidence="10" id="KW-1185">Reference proteome</keyword>
<comment type="caution">
    <text evidence="9">The sequence shown here is derived from an EMBL/GenBank/DDBJ whole genome shotgun (WGS) entry which is preliminary data.</text>
</comment>
<keyword evidence="6 7" id="KW-0472">Membrane</keyword>
<evidence type="ECO:0000256" key="6">
    <source>
        <dbReference type="ARBA" id="ARBA00023136"/>
    </source>
</evidence>
<feature type="transmembrane region" description="Helical" evidence="7">
    <location>
        <begin position="153"/>
        <end position="179"/>
    </location>
</feature>
<dbReference type="Proteomes" id="UP001501736">
    <property type="component" value="Unassembled WGS sequence"/>
</dbReference>
<keyword evidence="5 7" id="KW-1133">Transmembrane helix</keyword>
<sequence>MIIAAQDGLFLENEVFANQLPAAILETIFMTAATGLIVALLGLPLGIALHNLGPKGLAPRSATYRVVSILVDIGRSIPFIVLMISLIPFTRFMVGTALGWQAAVVPLSVGAIPFFARLVENALREVDAGKVEAVKMMGASSRHIMRQVQVREALPGIVGGFTVTLVALISYTAMAGAVGGGGLGALAYNYGYQRYQGDTMLACVVLLVIIVAILQWTGDRVSRTIDHR</sequence>
<evidence type="ECO:0000256" key="4">
    <source>
        <dbReference type="ARBA" id="ARBA00022692"/>
    </source>
</evidence>
<dbReference type="PROSITE" id="PS50928">
    <property type="entry name" value="ABC_TM1"/>
    <property type="match status" value="1"/>
</dbReference>
<keyword evidence="4 7" id="KW-0812">Transmembrane</keyword>
<dbReference type="InterPro" id="IPR000515">
    <property type="entry name" value="MetI-like"/>
</dbReference>
<reference evidence="10" key="1">
    <citation type="journal article" date="2019" name="Int. J. Syst. Evol. Microbiol.">
        <title>The Global Catalogue of Microorganisms (GCM) 10K type strain sequencing project: providing services to taxonomists for standard genome sequencing and annotation.</title>
        <authorList>
            <consortium name="The Broad Institute Genomics Platform"/>
            <consortium name="The Broad Institute Genome Sequencing Center for Infectious Disease"/>
            <person name="Wu L."/>
            <person name="Ma J."/>
        </authorList>
    </citation>
    <scope>NUCLEOTIDE SEQUENCE [LARGE SCALE GENOMIC DNA]</scope>
    <source>
        <strain evidence="10">JCM 11483</strain>
    </source>
</reference>
<organism evidence="9 10">
    <name type="scientific">Nesterenkonia halobia</name>
    <dbReference type="NCBI Taxonomy" id="37922"/>
    <lineage>
        <taxon>Bacteria</taxon>
        <taxon>Bacillati</taxon>
        <taxon>Actinomycetota</taxon>
        <taxon>Actinomycetes</taxon>
        <taxon>Micrococcales</taxon>
        <taxon>Micrococcaceae</taxon>
        <taxon>Nesterenkonia</taxon>
    </lineage>
</organism>
<dbReference type="InterPro" id="IPR051322">
    <property type="entry name" value="AA_ABC_Transporter_Permease"/>
</dbReference>
<comment type="similarity">
    <text evidence="7">Belongs to the binding-protein-dependent transport system permease family.</text>
</comment>